<evidence type="ECO:0000313" key="2">
    <source>
        <dbReference type="EMBL" id="EKC42195.1"/>
    </source>
</evidence>
<proteinExistence type="predicted"/>
<dbReference type="EMBL" id="JH823233">
    <property type="protein sequence ID" value="EKC42195.1"/>
    <property type="molecule type" value="Genomic_DNA"/>
</dbReference>
<protein>
    <submittedName>
        <fullName evidence="2">Uncharacterized protein</fullName>
    </submittedName>
</protein>
<name>K1RKP7_MAGGI</name>
<evidence type="ECO:0000256" key="1">
    <source>
        <dbReference type="SAM" id="MobiDB-lite"/>
    </source>
</evidence>
<reference evidence="2" key="1">
    <citation type="journal article" date="2012" name="Nature">
        <title>The oyster genome reveals stress adaptation and complexity of shell formation.</title>
        <authorList>
            <person name="Zhang G."/>
            <person name="Fang X."/>
            <person name="Guo X."/>
            <person name="Li L."/>
            <person name="Luo R."/>
            <person name="Xu F."/>
            <person name="Yang P."/>
            <person name="Zhang L."/>
            <person name="Wang X."/>
            <person name="Qi H."/>
            <person name="Xiong Z."/>
            <person name="Que H."/>
            <person name="Xie Y."/>
            <person name="Holland P.W."/>
            <person name="Paps J."/>
            <person name="Zhu Y."/>
            <person name="Wu F."/>
            <person name="Chen Y."/>
            <person name="Wang J."/>
            <person name="Peng C."/>
            <person name="Meng J."/>
            <person name="Yang L."/>
            <person name="Liu J."/>
            <person name="Wen B."/>
            <person name="Zhang N."/>
            <person name="Huang Z."/>
            <person name="Zhu Q."/>
            <person name="Feng Y."/>
            <person name="Mount A."/>
            <person name="Hedgecock D."/>
            <person name="Xu Z."/>
            <person name="Liu Y."/>
            <person name="Domazet-Loso T."/>
            <person name="Du Y."/>
            <person name="Sun X."/>
            <person name="Zhang S."/>
            <person name="Liu B."/>
            <person name="Cheng P."/>
            <person name="Jiang X."/>
            <person name="Li J."/>
            <person name="Fan D."/>
            <person name="Wang W."/>
            <person name="Fu W."/>
            <person name="Wang T."/>
            <person name="Wang B."/>
            <person name="Zhang J."/>
            <person name="Peng Z."/>
            <person name="Li Y."/>
            <person name="Li N."/>
            <person name="Wang J."/>
            <person name="Chen M."/>
            <person name="He Y."/>
            <person name="Tan F."/>
            <person name="Song X."/>
            <person name="Zheng Q."/>
            <person name="Huang R."/>
            <person name="Yang H."/>
            <person name="Du X."/>
            <person name="Chen L."/>
            <person name="Yang M."/>
            <person name="Gaffney P.M."/>
            <person name="Wang S."/>
            <person name="Luo L."/>
            <person name="She Z."/>
            <person name="Ming Y."/>
            <person name="Huang W."/>
            <person name="Zhang S."/>
            <person name="Huang B."/>
            <person name="Zhang Y."/>
            <person name="Qu T."/>
            <person name="Ni P."/>
            <person name="Miao G."/>
            <person name="Wang J."/>
            <person name="Wang Q."/>
            <person name="Steinberg C.E."/>
            <person name="Wang H."/>
            <person name="Li N."/>
            <person name="Qian L."/>
            <person name="Zhang G."/>
            <person name="Li Y."/>
            <person name="Yang H."/>
            <person name="Liu X."/>
            <person name="Wang J."/>
            <person name="Yin Y."/>
            <person name="Wang J."/>
        </authorList>
    </citation>
    <scope>NUCLEOTIDE SEQUENCE [LARGE SCALE GENOMIC DNA]</scope>
    <source>
        <strain evidence="2">05x7-T-G4-1.051#20</strain>
    </source>
</reference>
<organism evidence="2">
    <name type="scientific">Magallana gigas</name>
    <name type="common">Pacific oyster</name>
    <name type="synonym">Crassostrea gigas</name>
    <dbReference type="NCBI Taxonomy" id="29159"/>
    <lineage>
        <taxon>Eukaryota</taxon>
        <taxon>Metazoa</taxon>
        <taxon>Spiralia</taxon>
        <taxon>Lophotrochozoa</taxon>
        <taxon>Mollusca</taxon>
        <taxon>Bivalvia</taxon>
        <taxon>Autobranchia</taxon>
        <taxon>Pteriomorphia</taxon>
        <taxon>Ostreida</taxon>
        <taxon>Ostreoidea</taxon>
        <taxon>Ostreidae</taxon>
        <taxon>Magallana</taxon>
    </lineage>
</organism>
<accession>K1RKP7</accession>
<sequence length="150" mass="16777">MADSGTDNWEQLDPGNMSDVFGSTPQQPLVEEVVQRKPTRPTPVCAPTTKLKVSQDLLTPRAPSLFRHPMTAPTKRSSIDANLSLVPVLLSRDANTQTQRQLVNASTQTNGQFVDEGTQNEAHKRRKLDRVQETYQRDGKTVVEIHEDEN</sequence>
<dbReference type="HOGENOM" id="CLU_092924_1_1_1"/>
<dbReference type="AlphaFoldDB" id="K1RKP7"/>
<dbReference type="InParanoid" id="K1RKP7"/>
<feature type="region of interest" description="Disordered" evidence="1">
    <location>
        <begin position="1"/>
        <end position="47"/>
    </location>
</feature>
<gene>
    <name evidence="2" type="ORF">CGI_10027991</name>
</gene>